<evidence type="ECO:0000313" key="2">
    <source>
        <dbReference type="Proteomes" id="UP000003560"/>
    </source>
</evidence>
<reference evidence="1 2" key="1">
    <citation type="submission" date="2008-10" db="EMBL/GenBank/DDBJ databases">
        <title>Draft genome sequence of Collinsella stercoris (DSM 13279).</title>
        <authorList>
            <person name="Sudarsanam P."/>
            <person name="Ley R."/>
            <person name="Guruge J."/>
            <person name="Turnbaugh P.J."/>
            <person name="Mahowald M."/>
            <person name="Liep D."/>
            <person name="Gordon J."/>
        </authorList>
    </citation>
    <scope>NUCLEOTIDE SEQUENCE [LARGE SCALE GENOMIC DNA]</scope>
    <source>
        <strain evidence="1 2">DSM 13279</strain>
    </source>
</reference>
<sequence length="40" mass="4807">MQRLVQWGLLMAAEENVYSRPFIKKKRPSYLCRMQGARYS</sequence>
<name>B6GD77_9ACTN</name>
<gene>
    <name evidence="1" type="ORF">COLSTE_02055</name>
</gene>
<dbReference type="HOGENOM" id="CLU_3288022_0_0_11"/>
<keyword evidence="2" id="KW-1185">Reference proteome</keyword>
<evidence type="ECO:0000313" key="1">
    <source>
        <dbReference type="EMBL" id="EEA89778.1"/>
    </source>
</evidence>
<dbReference type="EMBL" id="ABXJ01000123">
    <property type="protein sequence ID" value="EEA89778.1"/>
    <property type="molecule type" value="Genomic_DNA"/>
</dbReference>
<organism evidence="1 2">
    <name type="scientific">Collinsella stercoris DSM 13279</name>
    <dbReference type="NCBI Taxonomy" id="445975"/>
    <lineage>
        <taxon>Bacteria</taxon>
        <taxon>Bacillati</taxon>
        <taxon>Actinomycetota</taxon>
        <taxon>Coriobacteriia</taxon>
        <taxon>Coriobacteriales</taxon>
        <taxon>Coriobacteriaceae</taxon>
        <taxon>Collinsella</taxon>
    </lineage>
</organism>
<proteinExistence type="predicted"/>
<reference evidence="1 2" key="2">
    <citation type="submission" date="2008-10" db="EMBL/GenBank/DDBJ databases">
        <authorList>
            <person name="Fulton L."/>
            <person name="Clifton S."/>
            <person name="Fulton B."/>
            <person name="Xu J."/>
            <person name="Minx P."/>
            <person name="Pepin K.H."/>
            <person name="Johnson M."/>
            <person name="Thiruvilangam P."/>
            <person name="Bhonagiri V."/>
            <person name="Nash W.E."/>
            <person name="Mardis E.R."/>
            <person name="Wilson R.K."/>
        </authorList>
    </citation>
    <scope>NUCLEOTIDE SEQUENCE [LARGE SCALE GENOMIC DNA]</scope>
    <source>
        <strain evidence="1 2">DSM 13279</strain>
    </source>
</reference>
<accession>B6GD77</accession>
<protein>
    <submittedName>
        <fullName evidence="1">Uncharacterized protein</fullName>
    </submittedName>
</protein>
<dbReference type="AlphaFoldDB" id="B6GD77"/>
<dbReference type="Proteomes" id="UP000003560">
    <property type="component" value="Unassembled WGS sequence"/>
</dbReference>
<comment type="caution">
    <text evidence="1">The sequence shown here is derived from an EMBL/GenBank/DDBJ whole genome shotgun (WGS) entry which is preliminary data.</text>
</comment>